<comment type="caution">
    <text evidence="1">The sequence shown here is derived from an EMBL/GenBank/DDBJ whole genome shotgun (WGS) entry which is preliminary data.</text>
</comment>
<protein>
    <submittedName>
        <fullName evidence="1">Mobile element-associated protein</fullName>
    </submittedName>
</protein>
<dbReference type="NCBIfam" id="NF047365">
    <property type="entry name" value="TscA"/>
    <property type="match status" value="1"/>
</dbReference>
<dbReference type="Proteomes" id="UP000254224">
    <property type="component" value="Unassembled WGS sequence"/>
</dbReference>
<evidence type="ECO:0000313" key="2">
    <source>
        <dbReference type="Proteomes" id="UP000254224"/>
    </source>
</evidence>
<dbReference type="RefSeq" id="WP_001058497.1">
    <property type="nucleotide sequence ID" value="NZ_AP019751.1"/>
</dbReference>
<evidence type="ECO:0000313" key="1">
    <source>
        <dbReference type="EMBL" id="SUK17276.1"/>
    </source>
</evidence>
<dbReference type="Pfam" id="PF23767">
    <property type="entry name" value="TscA"/>
    <property type="match status" value="1"/>
</dbReference>
<proteinExistence type="predicted"/>
<organism evidence="1 2">
    <name type="scientific">Staphylococcus aureus</name>
    <dbReference type="NCBI Taxonomy" id="1280"/>
    <lineage>
        <taxon>Bacteria</taxon>
        <taxon>Bacillati</taxon>
        <taxon>Bacillota</taxon>
        <taxon>Bacilli</taxon>
        <taxon>Bacillales</taxon>
        <taxon>Staphylococcaceae</taxon>
        <taxon>Staphylococcus</taxon>
    </lineage>
</organism>
<dbReference type="InterPro" id="IPR055590">
    <property type="entry name" value="TscA"/>
</dbReference>
<dbReference type="AlphaFoldDB" id="A0A6B5HW84"/>
<accession>A0A6B5HW84</accession>
<gene>
    <name evidence="1" type="ORF">NCTC7972_01110</name>
</gene>
<sequence length="70" mass="8464">MNNEQKEVIKDIYSSLESVANNKSEVYIHEFKCGEKEWTETVNREQHLQAIIEWTLQQIENNFEFEEENE</sequence>
<name>A0A6B5HW84_STAAU</name>
<dbReference type="EMBL" id="UHAI01000002">
    <property type="protein sequence ID" value="SUK17276.1"/>
    <property type="molecule type" value="Genomic_DNA"/>
</dbReference>
<reference evidence="1 2" key="1">
    <citation type="submission" date="2018-06" db="EMBL/GenBank/DDBJ databases">
        <authorList>
            <consortium name="Pathogen Informatics"/>
            <person name="Doyle S."/>
        </authorList>
    </citation>
    <scope>NUCLEOTIDE SEQUENCE [LARGE SCALE GENOMIC DNA]</scope>
    <source>
        <strain evidence="1 2">NCTC7972</strain>
    </source>
</reference>